<dbReference type="Gene3D" id="3.30.420.40">
    <property type="match status" value="1"/>
</dbReference>
<dbReference type="PANTHER" id="PTHR12280:SF36">
    <property type="entry name" value="PANTOTHENATE KINASE 1"/>
    <property type="match status" value="1"/>
</dbReference>
<dbReference type="GO" id="GO:0005524">
    <property type="term" value="F:ATP binding"/>
    <property type="evidence" value="ECO:0007669"/>
    <property type="project" value="InterPro"/>
</dbReference>
<dbReference type="GO" id="GO:0005829">
    <property type="term" value="C:cytosol"/>
    <property type="evidence" value="ECO:0007669"/>
    <property type="project" value="TreeGrafter"/>
</dbReference>
<dbReference type="InterPro" id="IPR043129">
    <property type="entry name" value="ATPase_NBD"/>
</dbReference>
<reference evidence="1" key="2">
    <citation type="submission" date="2021-12" db="EMBL/GenBank/DDBJ databases">
        <title>Resequencing data analysis of finger millet.</title>
        <authorList>
            <person name="Hatakeyama M."/>
            <person name="Aluri S."/>
            <person name="Balachadran M.T."/>
            <person name="Sivarajan S.R."/>
            <person name="Poveda L."/>
            <person name="Shimizu-Inatsugi R."/>
            <person name="Schlapbach R."/>
            <person name="Sreeman S.M."/>
            <person name="Shimizu K.K."/>
        </authorList>
    </citation>
    <scope>NUCLEOTIDE SEQUENCE</scope>
</reference>
<reference evidence="1" key="1">
    <citation type="journal article" date="2018" name="DNA Res.">
        <title>Multiple hybrid de novo genome assembly of finger millet, an orphan allotetraploid crop.</title>
        <authorList>
            <person name="Hatakeyama M."/>
            <person name="Aluri S."/>
            <person name="Balachadran M.T."/>
            <person name="Sivarajan S.R."/>
            <person name="Patrignani A."/>
            <person name="Gruter S."/>
            <person name="Poveda L."/>
            <person name="Shimizu-Inatsugi R."/>
            <person name="Baeten J."/>
            <person name="Francoijs K.J."/>
            <person name="Nataraja K.N."/>
            <person name="Reddy Y.A.N."/>
            <person name="Phadnis S."/>
            <person name="Ravikumar R.L."/>
            <person name="Schlapbach R."/>
            <person name="Sreeman S.M."/>
            <person name="Shimizu K.K."/>
        </authorList>
    </citation>
    <scope>NUCLEOTIDE SEQUENCE</scope>
</reference>
<accession>A0AAV5CR34</accession>
<comment type="caution">
    <text evidence="1">The sequence shown here is derived from an EMBL/GenBank/DDBJ whole genome shotgun (WGS) entry which is preliminary data.</text>
</comment>
<evidence type="ECO:0000313" key="1">
    <source>
        <dbReference type="EMBL" id="GJN00618.1"/>
    </source>
</evidence>
<keyword evidence="2" id="KW-1185">Reference proteome</keyword>
<dbReference type="SUPFAM" id="SSF53067">
    <property type="entry name" value="Actin-like ATPase domain"/>
    <property type="match status" value="1"/>
</dbReference>
<gene>
    <name evidence="1" type="primary">ga17814</name>
    <name evidence="1" type="ORF">PR202_ga17814</name>
</gene>
<dbReference type="GO" id="GO:0004594">
    <property type="term" value="F:pantothenate kinase activity"/>
    <property type="evidence" value="ECO:0007669"/>
    <property type="project" value="TreeGrafter"/>
</dbReference>
<dbReference type="InterPro" id="IPR004567">
    <property type="entry name" value="Type_II_PanK"/>
</dbReference>
<proteinExistence type="predicted"/>
<dbReference type="EMBL" id="BQKI01000008">
    <property type="protein sequence ID" value="GJN00618.1"/>
    <property type="molecule type" value="Genomic_DNA"/>
</dbReference>
<dbReference type="PANTHER" id="PTHR12280">
    <property type="entry name" value="PANTOTHENATE KINASE"/>
    <property type="match status" value="1"/>
</dbReference>
<name>A0AAV5CR34_ELECO</name>
<dbReference type="GO" id="GO:0005634">
    <property type="term" value="C:nucleus"/>
    <property type="evidence" value="ECO:0007669"/>
    <property type="project" value="TreeGrafter"/>
</dbReference>
<dbReference type="Proteomes" id="UP001054889">
    <property type="component" value="Unassembled WGS sequence"/>
</dbReference>
<sequence length="88" mass="9697">MTNNLFSLSSYDEFLQLCQKGDNSILDVLVKDICGELISQKQGLCGSTLASSIGKVITSNKNLDYYRCEDFASALLSVFTYNIVQVNS</sequence>
<protein>
    <submittedName>
        <fullName evidence="1">Uncharacterized protein</fullName>
    </submittedName>
</protein>
<dbReference type="AlphaFoldDB" id="A0AAV5CR34"/>
<evidence type="ECO:0000313" key="2">
    <source>
        <dbReference type="Proteomes" id="UP001054889"/>
    </source>
</evidence>
<dbReference type="GO" id="GO:0015937">
    <property type="term" value="P:coenzyme A biosynthetic process"/>
    <property type="evidence" value="ECO:0007669"/>
    <property type="project" value="InterPro"/>
</dbReference>
<dbReference type="Pfam" id="PF03630">
    <property type="entry name" value="Fumble"/>
    <property type="match status" value="1"/>
</dbReference>
<organism evidence="1 2">
    <name type="scientific">Eleusine coracana subsp. coracana</name>
    <dbReference type="NCBI Taxonomy" id="191504"/>
    <lineage>
        <taxon>Eukaryota</taxon>
        <taxon>Viridiplantae</taxon>
        <taxon>Streptophyta</taxon>
        <taxon>Embryophyta</taxon>
        <taxon>Tracheophyta</taxon>
        <taxon>Spermatophyta</taxon>
        <taxon>Magnoliopsida</taxon>
        <taxon>Liliopsida</taxon>
        <taxon>Poales</taxon>
        <taxon>Poaceae</taxon>
        <taxon>PACMAD clade</taxon>
        <taxon>Chloridoideae</taxon>
        <taxon>Cynodonteae</taxon>
        <taxon>Eleusininae</taxon>
        <taxon>Eleusine</taxon>
    </lineage>
</organism>